<gene>
    <name evidence="2" type="ORF">COO92_12715</name>
</gene>
<sequence length="126" mass="13282">MNNLPRLCWTVSACLGLAGMVWGMQMAGSEDHSNLAAHAHLNLLGWVSLALYGTYYRLIGLTRSIVASIQVACAIVGSVVMGIGIAIAHQGGTEAFAITGSLLTLVAGVLFVVITFQRPLRINTVN</sequence>
<keyword evidence="1" id="KW-0472">Membrane</keyword>
<reference evidence="2 3" key="1">
    <citation type="submission" date="2017-09" db="EMBL/GenBank/DDBJ databases">
        <title>Biodiversity and function of Thalassospira species in the particle-attached aromatic-hydrocarbon-degrading consortia from the surface seawater of the China South Sea.</title>
        <authorList>
            <person name="Dong C."/>
            <person name="Lai Q."/>
            <person name="Shao Z."/>
        </authorList>
    </citation>
    <scope>NUCLEOTIDE SEQUENCE [LARGE SCALE GENOMIC DNA]</scope>
    <source>
        <strain evidence="2 3">139Z-12</strain>
    </source>
</reference>
<comment type="caution">
    <text evidence="2">The sequence shown here is derived from an EMBL/GenBank/DDBJ whole genome shotgun (WGS) entry which is preliminary data.</text>
</comment>
<feature type="transmembrane region" description="Helical" evidence="1">
    <location>
        <begin position="39"/>
        <end position="58"/>
    </location>
</feature>
<protein>
    <submittedName>
        <fullName evidence="2">Uncharacterized protein</fullName>
    </submittedName>
</protein>
<keyword evidence="3" id="KW-1185">Reference proteome</keyword>
<dbReference type="Proteomes" id="UP000233332">
    <property type="component" value="Unassembled WGS sequence"/>
</dbReference>
<evidence type="ECO:0000313" key="3">
    <source>
        <dbReference type="Proteomes" id="UP000233332"/>
    </source>
</evidence>
<organism evidence="2 3">
    <name type="scientific">Thalassospira lohafexi</name>
    <dbReference type="NCBI Taxonomy" id="744227"/>
    <lineage>
        <taxon>Bacteria</taxon>
        <taxon>Pseudomonadati</taxon>
        <taxon>Pseudomonadota</taxon>
        <taxon>Alphaproteobacteria</taxon>
        <taxon>Rhodospirillales</taxon>
        <taxon>Thalassospiraceae</taxon>
        <taxon>Thalassospira</taxon>
    </lineage>
</organism>
<evidence type="ECO:0000256" key="1">
    <source>
        <dbReference type="SAM" id="Phobius"/>
    </source>
</evidence>
<keyword evidence="1" id="KW-0812">Transmembrane</keyword>
<keyword evidence="1" id="KW-1133">Transmembrane helix</keyword>
<name>A0A2N3L4N4_9PROT</name>
<dbReference type="EMBL" id="NXGX01000005">
    <property type="protein sequence ID" value="PKR57640.1"/>
    <property type="molecule type" value="Genomic_DNA"/>
</dbReference>
<feature type="transmembrane region" description="Helical" evidence="1">
    <location>
        <begin position="95"/>
        <end position="116"/>
    </location>
</feature>
<evidence type="ECO:0000313" key="2">
    <source>
        <dbReference type="EMBL" id="PKR57640.1"/>
    </source>
</evidence>
<proteinExistence type="predicted"/>
<feature type="transmembrane region" description="Helical" evidence="1">
    <location>
        <begin position="65"/>
        <end position="89"/>
    </location>
</feature>
<accession>A0A2N3L4N4</accession>
<dbReference type="AlphaFoldDB" id="A0A2N3L4N4"/>